<sequence length="182" mass="20016">MKLSEVKSTEETIELLKVYGWLFAVVVVMLVFGFTVFSMLYSVIFVTQPIKSMAPIDQAFTKLLNDVVLLLVGSISTLIGMFAINKGAKSIAERINPTPPMQPMMYTPQPMMGYPSPGYSNNHGFTASTNGIPGQPFGAMPTWTNPELDESWTPGPPPDTPPDHLEDDHERIQLAAARQEAD</sequence>
<evidence type="ECO:0000256" key="2">
    <source>
        <dbReference type="SAM" id="Phobius"/>
    </source>
</evidence>
<evidence type="ECO:0000313" key="4">
    <source>
        <dbReference type="EMBL" id="CAB5229507.1"/>
    </source>
</evidence>
<keyword evidence="2" id="KW-0812">Transmembrane</keyword>
<proteinExistence type="predicted"/>
<accession>A0A6J5SJ76</accession>
<organism evidence="3">
    <name type="scientific">uncultured Caudovirales phage</name>
    <dbReference type="NCBI Taxonomy" id="2100421"/>
    <lineage>
        <taxon>Viruses</taxon>
        <taxon>Duplodnaviria</taxon>
        <taxon>Heunggongvirae</taxon>
        <taxon>Uroviricota</taxon>
        <taxon>Caudoviricetes</taxon>
        <taxon>Peduoviridae</taxon>
        <taxon>Maltschvirus</taxon>
        <taxon>Maltschvirus maltsch</taxon>
    </lineage>
</organism>
<feature type="region of interest" description="Disordered" evidence="1">
    <location>
        <begin position="139"/>
        <end position="182"/>
    </location>
</feature>
<dbReference type="EMBL" id="LR798403">
    <property type="protein sequence ID" value="CAB5229507.1"/>
    <property type="molecule type" value="Genomic_DNA"/>
</dbReference>
<feature type="transmembrane region" description="Helical" evidence="2">
    <location>
        <begin position="67"/>
        <end position="84"/>
    </location>
</feature>
<keyword evidence="2" id="KW-1133">Transmembrane helix</keyword>
<keyword evidence="2" id="KW-0472">Membrane</keyword>
<dbReference type="EMBL" id="LR797415">
    <property type="protein sequence ID" value="CAB4213861.1"/>
    <property type="molecule type" value="Genomic_DNA"/>
</dbReference>
<reference evidence="3" key="1">
    <citation type="submission" date="2020-05" db="EMBL/GenBank/DDBJ databases">
        <authorList>
            <person name="Chiriac C."/>
            <person name="Salcher M."/>
            <person name="Ghai R."/>
            <person name="Kavagutti S V."/>
        </authorList>
    </citation>
    <scope>NUCLEOTIDE SEQUENCE</scope>
</reference>
<protein>
    <submittedName>
        <fullName evidence="3">Uncharacterized protein</fullName>
    </submittedName>
</protein>
<name>A0A6J5SJ76_9CAUD</name>
<feature type="transmembrane region" description="Helical" evidence="2">
    <location>
        <begin position="21"/>
        <end position="47"/>
    </location>
</feature>
<evidence type="ECO:0000256" key="1">
    <source>
        <dbReference type="SAM" id="MobiDB-lite"/>
    </source>
</evidence>
<feature type="compositionally biased region" description="Basic and acidic residues" evidence="1">
    <location>
        <begin position="161"/>
        <end position="172"/>
    </location>
</feature>
<evidence type="ECO:0000313" key="3">
    <source>
        <dbReference type="EMBL" id="CAB4213861.1"/>
    </source>
</evidence>
<gene>
    <name evidence="3" type="ORF">UFOVP1466_5</name>
    <name evidence="4" type="ORF">UFOVP1554_43</name>
</gene>